<feature type="domain" description="GST N-terminal" evidence="1">
    <location>
        <begin position="1"/>
        <end position="80"/>
    </location>
</feature>
<name>A0A1D8TWJ7_9CYAN</name>
<dbReference type="Gene3D" id="1.20.1050.10">
    <property type="match status" value="1"/>
</dbReference>
<dbReference type="PANTHER" id="PTHR44051">
    <property type="entry name" value="GLUTATHIONE S-TRANSFERASE-RELATED"/>
    <property type="match status" value="1"/>
</dbReference>
<dbReference type="SFLD" id="SFLDS00019">
    <property type="entry name" value="Glutathione_Transferase_(cytos"/>
    <property type="match status" value="1"/>
</dbReference>
<dbReference type="KEGG" id="mpro:BJP34_23670"/>
<dbReference type="AlphaFoldDB" id="A0A1D8TWJ7"/>
<dbReference type="InterPro" id="IPR010987">
    <property type="entry name" value="Glutathione-S-Trfase_C-like"/>
</dbReference>
<feature type="domain" description="GST C-terminal" evidence="2">
    <location>
        <begin position="85"/>
        <end position="206"/>
    </location>
</feature>
<evidence type="ECO:0000259" key="2">
    <source>
        <dbReference type="PROSITE" id="PS50405"/>
    </source>
</evidence>
<dbReference type="RefSeq" id="WP_070394458.1">
    <property type="nucleotide sequence ID" value="NZ_CP017599.1"/>
</dbReference>
<dbReference type="Pfam" id="PF13417">
    <property type="entry name" value="GST_N_3"/>
    <property type="match status" value="1"/>
</dbReference>
<gene>
    <name evidence="3" type="ORF">BJP34_23670</name>
</gene>
<dbReference type="Gene3D" id="3.40.30.10">
    <property type="entry name" value="Glutaredoxin"/>
    <property type="match status" value="1"/>
</dbReference>
<dbReference type="InterPro" id="IPR040079">
    <property type="entry name" value="Glutathione_S-Trfase"/>
</dbReference>
<accession>A0A1D8TWJ7</accession>
<dbReference type="SUPFAM" id="SSF47616">
    <property type="entry name" value="GST C-terminal domain-like"/>
    <property type="match status" value="1"/>
</dbReference>
<dbReference type="InterPro" id="IPR004046">
    <property type="entry name" value="GST_C"/>
</dbReference>
<dbReference type="SUPFAM" id="SSF52833">
    <property type="entry name" value="Thioredoxin-like"/>
    <property type="match status" value="1"/>
</dbReference>
<dbReference type="OrthoDB" id="465590at2"/>
<evidence type="ECO:0000259" key="1">
    <source>
        <dbReference type="PROSITE" id="PS50404"/>
    </source>
</evidence>
<sequence length="224" mass="26007">MLKFYYNPLSPNVRRVWLTLLEKNLTFETVLLKLDGDQFQPDFLEINPFHHIPVLEDDGLRLVESLAIMDYLEAKYPTPPLLPSSPDTLAKVRMVQMLTINELFRPVVQLLCEKEDSPQFTKAKQKIDTVLKFLSDLLGNSPYFASDHLTLGDIVAGTEISLLVKLGINLSDYPNLDQWFKGLMQRESWQKTELSPEDFKQFKRRIKVLVWLGNREIKRGKKTQ</sequence>
<dbReference type="SFLD" id="SFLDG00358">
    <property type="entry name" value="Main_(cytGST)"/>
    <property type="match status" value="1"/>
</dbReference>
<dbReference type="Proteomes" id="UP000177870">
    <property type="component" value="Chromosome"/>
</dbReference>
<proteinExistence type="predicted"/>
<dbReference type="PROSITE" id="PS50404">
    <property type="entry name" value="GST_NTER"/>
    <property type="match status" value="1"/>
</dbReference>
<protein>
    <submittedName>
        <fullName evidence="3">Glutathione S-transferase</fullName>
    </submittedName>
</protein>
<dbReference type="InterPro" id="IPR004045">
    <property type="entry name" value="Glutathione_S-Trfase_N"/>
</dbReference>
<dbReference type="PANTHER" id="PTHR44051:SF8">
    <property type="entry name" value="GLUTATHIONE S-TRANSFERASE GSTA"/>
    <property type="match status" value="1"/>
</dbReference>
<evidence type="ECO:0000313" key="4">
    <source>
        <dbReference type="Proteomes" id="UP000177870"/>
    </source>
</evidence>
<dbReference type="STRING" id="1458985.BJP34_23670"/>
<dbReference type="InterPro" id="IPR036249">
    <property type="entry name" value="Thioredoxin-like_sf"/>
</dbReference>
<dbReference type="InterPro" id="IPR036282">
    <property type="entry name" value="Glutathione-S-Trfase_C_sf"/>
</dbReference>
<organism evidence="3 4">
    <name type="scientific">Moorena producens PAL-8-15-08-1</name>
    <dbReference type="NCBI Taxonomy" id="1458985"/>
    <lineage>
        <taxon>Bacteria</taxon>
        <taxon>Bacillati</taxon>
        <taxon>Cyanobacteriota</taxon>
        <taxon>Cyanophyceae</taxon>
        <taxon>Coleofasciculales</taxon>
        <taxon>Coleofasciculaceae</taxon>
        <taxon>Moorena</taxon>
    </lineage>
</organism>
<dbReference type="PROSITE" id="PS50405">
    <property type="entry name" value="GST_CTER"/>
    <property type="match status" value="1"/>
</dbReference>
<keyword evidence="3" id="KW-0808">Transferase</keyword>
<reference evidence="4" key="1">
    <citation type="submission" date="2016-10" db="EMBL/GenBank/DDBJ databases">
        <title>Comparative genomics uncovers the prolific and rare metabolic potential of the cyanobacterial genus Moorea.</title>
        <authorList>
            <person name="Leao T."/>
            <person name="Castelao G."/>
            <person name="Korobeynikov A."/>
            <person name="Monroe E.A."/>
            <person name="Podell S."/>
            <person name="Glukhov E."/>
            <person name="Allen E."/>
            <person name="Gerwick W.H."/>
            <person name="Gerwick L."/>
        </authorList>
    </citation>
    <scope>NUCLEOTIDE SEQUENCE [LARGE SCALE GENOMIC DNA]</scope>
    <source>
        <strain evidence="4">PAL-8-15-08-1</strain>
    </source>
</reference>
<dbReference type="GO" id="GO:0016740">
    <property type="term" value="F:transferase activity"/>
    <property type="evidence" value="ECO:0007669"/>
    <property type="project" value="UniProtKB-KW"/>
</dbReference>
<dbReference type="EMBL" id="CP017599">
    <property type="protein sequence ID" value="AOX02031.1"/>
    <property type="molecule type" value="Genomic_DNA"/>
</dbReference>
<dbReference type="Pfam" id="PF00043">
    <property type="entry name" value="GST_C"/>
    <property type="match status" value="1"/>
</dbReference>
<evidence type="ECO:0000313" key="3">
    <source>
        <dbReference type="EMBL" id="AOX02031.1"/>
    </source>
</evidence>